<protein>
    <submittedName>
        <fullName evidence="1">Uncharacterized protein</fullName>
    </submittedName>
</protein>
<dbReference type="KEGG" id="ssm:Spirs_2483"/>
<dbReference type="Proteomes" id="UP000002318">
    <property type="component" value="Chromosome"/>
</dbReference>
<proteinExistence type="predicted"/>
<evidence type="ECO:0000313" key="1">
    <source>
        <dbReference type="EMBL" id="ADK81596.1"/>
    </source>
</evidence>
<organism evidence="1 2">
    <name type="scientific">Sediminispirochaeta smaragdinae (strain DSM 11293 / JCM 15392 / SEBR 4228)</name>
    <name type="common">Spirochaeta smaragdinae</name>
    <dbReference type="NCBI Taxonomy" id="573413"/>
    <lineage>
        <taxon>Bacteria</taxon>
        <taxon>Pseudomonadati</taxon>
        <taxon>Spirochaetota</taxon>
        <taxon>Spirochaetia</taxon>
        <taxon>Spirochaetales</taxon>
        <taxon>Spirochaetaceae</taxon>
        <taxon>Sediminispirochaeta</taxon>
    </lineage>
</organism>
<gene>
    <name evidence="1" type="ordered locus">Spirs_2483</name>
</gene>
<evidence type="ECO:0000313" key="2">
    <source>
        <dbReference type="Proteomes" id="UP000002318"/>
    </source>
</evidence>
<dbReference type="AlphaFoldDB" id="E1R3G5"/>
<keyword evidence="2" id="KW-1185">Reference proteome</keyword>
<accession>E1R3G5</accession>
<reference evidence="1 2" key="1">
    <citation type="journal article" date="2010" name="Stand. Genomic Sci.">
        <title>Complete genome sequence of Spirochaeta smaragdinae type strain (SEBR 4228).</title>
        <authorList>
            <person name="Mavromatis K."/>
            <person name="Yasawong M."/>
            <person name="Chertkov O."/>
            <person name="Lapidus A."/>
            <person name="Lucas S."/>
            <person name="Nolan M."/>
            <person name="Del Rio T.G."/>
            <person name="Tice H."/>
            <person name="Cheng J.F."/>
            <person name="Pitluck S."/>
            <person name="Liolios K."/>
            <person name="Ivanova N."/>
            <person name="Tapia R."/>
            <person name="Han C."/>
            <person name="Bruce D."/>
            <person name="Goodwin L."/>
            <person name="Pati A."/>
            <person name="Chen A."/>
            <person name="Palaniappan K."/>
            <person name="Land M."/>
            <person name="Hauser L."/>
            <person name="Chang Y.J."/>
            <person name="Jeffries C.D."/>
            <person name="Detter J.C."/>
            <person name="Rohde M."/>
            <person name="Brambilla E."/>
            <person name="Spring S."/>
            <person name="Goker M."/>
            <person name="Sikorski J."/>
            <person name="Woyke T."/>
            <person name="Bristow J."/>
            <person name="Eisen J.A."/>
            <person name="Markowitz V."/>
            <person name="Hugenholtz P."/>
            <person name="Klenk H.P."/>
            <person name="Kyrpides N.C."/>
        </authorList>
    </citation>
    <scope>NUCLEOTIDE SEQUENCE [LARGE SCALE GENOMIC DNA]</scope>
    <source>
        <strain evidence="2">DSM 11293 / JCM 15392 / SEBR 4228</strain>
    </source>
</reference>
<dbReference type="EMBL" id="CP002116">
    <property type="protein sequence ID" value="ADK81596.1"/>
    <property type="molecule type" value="Genomic_DNA"/>
</dbReference>
<sequence>MTVYDPWAPFSKTASEGELRSKRIFLDLGEVAA</sequence>
<name>E1R3G5_SEDSS</name>
<dbReference type="HOGENOM" id="CLU_3383865_0_0_12"/>